<evidence type="ECO:0000313" key="1">
    <source>
        <dbReference type="EMBL" id="VVC86762.1"/>
    </source>
</evidence>
<evidence type="ECO:0000313" key="2">
    <source>
        <dbReference type="Proteomes" id="UP000324832"/>
    </source>
</evidence>
<proteinExistence type="predicted"/>
<name>A0A5E4PN48_9NEOP</name>
<reference evidence="1 2" key="1">
    <citation type="submission" date="2017-07" db="EMBL/GenBank/DDBJ databases">
        <authorList>
            <person name="Talla V."/>
            <person name="Backstrom N."/>
        </authorList>
    </citation>
    <scope>NUCLEOTIDE SEQUENCE [LARGE SCALE GENOMIC DNA]</scope>
</reference>
<dbReference type="Proteomes" id="UP000324832">
    <property type="component" value="Unassembled WGS sequence"/>
</dbReference>
<dbReference type="EMBL" id="FZQP02000016">
    <property type="protein sequence ID" value="VVC86762.1"/>
    <property type="molecule type" value="Genomic_DNA"/>
</dbReference>
<gene>
    <name evidence="1" type="ORF">LSINAPIS_LOCUS526</name>
</gene>
<protein>
    <submittedName>
        <fullName evidence="1">Uncharacterized protein</fullName>
    </submittedName>
</protein>
<organism evidence="1 2">
    <name type="scientific">Leptidea sinapis</name>
    <dbReference type="NCBI Taxonomy" id="189913"/>
    <lineage>
        <taxon>Eukaryota</taxon>
        <taxon>Metazoa</taxon>
        <taxon>Ecdysozoa</taxon>
        <taxon>Arthropoda</taxon>
        <taxon>Hexapoda</taxon>
        <taxon>Insecta</taxon>
        <taxon>Pterygota</taxon>
        <taxon>Neoptera</taxon>
        <taxon>Endopterygota</taxon>
        <taxon>Lepidoptera</taxon>
        <taxon>Glossata</taxon>
        <taxon>Ditrysia</taxon>
        <taxon>Papilionoidea</taxon>
        <taxon>Pieridae</taxon>
        <taxon>Dismorphiinae</taxon>
        <taxon>Leptidea</taxon>
    </lineage>
</organism>
<keyword evidence="2" id="KW-1185">Reference proteome</keyword>
<accession>A0A5E4PN48</accession>
<dbReference type="AlphaFoldDB" id="A0A5E4PN48"/>
<sequence>MEISNQKTAGVNVRKEPSIDPVKAESMVGYRANCALEKYGRIVKTSRDYPLRPPLAPGQIYDPYKQTMIFLGSVDGDPVSYKLPTATCDVTDDMWARPQQLNVTPFEVLERCFHDA</sequence>